<organism evidence="2">
    <name type="scientific">viral metagenome</name>
    <dbReference type="NCBI Taxonomy" id="1070528"/>
    <lineage>
        <taxon>unclassified sequences</taxon>
        <taxon>metagenomes</taxon>
        <taxon>organismal metagenomes</taxon>
    </lineage>
</organism>
<name>A0A6M3KLZ2_9ZZZZ</name>
<dbReference type="EMBL" id="MT141516">
    <property type="protein sequence ID" value="QJA64248.1"/>
    <property type="molecule type" value="Genomic_DNA"/>
</dbReference>
<accession>A0A6M3KLZ2</accession>
<dbReference type="EMBL" id="MT142492">
    <property type="protein sequence ID" value="QJA82631.1"/>
    <property type="molecule type" value="Genomic_DNA"/>
</dbReference>
<evidence type="ECO:0000313" key="2">
    <source>
        <dbReference type="EMBL" id="QJA82631.1"/>
    </source>
</evidence>
<dbReference type="AlphaFoldDB" id="A0A6M3KLZ2"/>
<sequence length="74" mass="8405">MAYWRGQLDLAIPKAVYDAIPLARKLAFRDEVRALKALAVKINEGQPNEEMTVTAQWHLCRHDEGLLCGELQDI</sequence>
<proteinExistence type="predicted"/>
<gene>
    <name evidence="2" type="ORF">MM415A00385_0021</name>
    <name evidence="1" type="ORF">MM415B00526_0011</name>
</gene>
<protein>
    <submittedName>
        <fullName evidence="2">Uncharacterized protein</fullName>
    </submittedName>
</protein>
<reference evidence="2" key="1">
    <citation type="submission" date="2020-03" db="EMBL/GenBank/DDBJ databases">
        <title>The deep terrestrial virosphere.</title>
        <authorList>
            <person name="Holmfeldt K."/>
            <person name="Nilsson E."/>
            <person name="Simone D."/>
            <person name="Lopez-Fernandez M."/>
            <person name="Wu X."/>
            <person name="de Brujin I."/>
            <person name="Lundin D."/>
            <person name="Andersson A."/>
            <person name="Bertilsson S."/>
            <person name="Dopson M."/>
        </authorList>
    </citation>
    <scope>NUCLEOTIDE SEQUENCE</scope>
    <source>
        <strain evidence="2">MM415A00385</strain>
        <strain evidence="1">MM415B00526</strain>
    </source>
</reference>
<evidence type="ECO:0000313" key="1">
    <source>
        <dbReference type="EMBL" id="QJA64248.1"/>
    </source>
</evidence>